<accession>A0A0M4CJR0</accession>
<dbReference type="PANTHER" id="PTHR30086">
    <property type="entry name" value="ARGININE EXPORTER PROTEIN ARGO"/>
    <property type="match status" value="1"/>
</dbReference>
<comment type="subcellular location">
    <subcellularLocation>
        <location evidence="1">Cell membrane</location>
        <topology evidence="1">Multi-pass membrane protein</topology>
    </subcellularLocation>
</comment>
<evidence type="ECO:0000256" key="5">
    <source>
        <dbReference type="ARBA" id="ARBA00023136"/>
    </source>
</evidence>
<name>A0A0M4CJR0_9CORY</name>
<feature type="transmembrane region" description="Helical" evidence="6">
    <location>
        <begin position="6"/>
        <end position="28"/>
    </location>
</feature>
<evidence type="ECO:0000256" key="2">
    <source>
        <dbReference type="ARBA" id="ARBA00022475"/>
    </source>
</evidence>
<dbReference type="PIRSF" id="PIRSF006324">
    <property type="entry name" value="LeuE"/>
    <property type="match status" value="1"/>
</dbReference>
<keyword evidence="3 6" id="KW-0812">Transmembrane</keyword>
<feature type="transmembrane region" description="Helical" evidence="6">
    <location>
        <begin position="70"/>
        <end position="90"/>
    </location>
</feature>
<dbReference type="Proteomes" id="UP000068067">
    <property type="component" value="Chromosome"/>
</dbReference>
<dbReference type="AlphaFoldDB" id="A0A0M4CJR0"/>
<dbReference type="EMBL" id="CP009220">
    <property type="protein sequence ID" value="ALC04660.1"/>
    <property type="molecule type" value="Genomic_DNA"/>
</dbReference>
<dbReference type="STRING" id="931089.CDES_00900"/>
<dbReference type="KEGG" id="cdx:CDES_00900"/>
<dbReference type="GO" id="GO:0015171">
    <property type="term" value="F:amino acid transmembrane transporter activity"/>
    <property type="evidence" value="ECO:0007669"/>
    <property type="project" value="TreeGrafter"/>
</dbReference>
<dbReference type="PATRIC" id="fig|931089.4.peg.185"/>
<keyword evidence="8" id="KW-1185">Reference proteome</keyword>
<dbReference type="PANTHER" id="PTHR30086:SF20">
    <property type="entry name" value="ARGININE EXPORTER PROTEIN ARGO-RELATED"/>
    <property type="match status" value="1"/>
</dbReference>
<keyword evidence="4 6" id="KW-1133">Transmembrane helix</keyword>
<evidence type="ECO:0000313" key="7">
    <source>
        <dbReference type="EMBL" id="ALC04660.1"/>
    </source>
</evidence>
<dbReference type="InterPro" id="IPR001123">
    <property type="entry name" value="LeuE-type"/>
</dbReference>
<reference evidence="7 8" key="1">
    <citation type="submission" date="2014-08" db="EMBL/GenBank/DDBJ databases">
        <title>Complete genome sequence of Corynebacterium deserti GIMN1.010 (=DSM 45689), isolated from desert sand in western China.</title>
        <authorList>
            <person name="Ruckert C."/>
            <person name="Albersmeier A."/>
            <person name="Kalinowski J."/>
        </authorList>
    </citation>
    <scope>NUCLEOTIDE SEQUENCE [LARGE SCALE GENOMIC DNA]</scope>
    <source>
        <strain evidence="7 8">GIMN1.010</strain>
    </source>
</reference>
<keyword evidence="2" id="KW-1003">Cell membrane</keyword>
<sequence length="226" mass="23904">MTTAQLFALFLVWMAGITSPGPDVFQIIRRGSRNKRDGIFTAVGIMIGNALWIVASLLGLSALISTYPAILNTLQIVGGGYLTWMGIGAVRSWWSQRSTQQAVADAAAVENTLASEATATGISIGVWPALRAGIATNLSNPKAVLFFGSVFAQFVRPEMGTGWKVFVAVFLIIIGLIWFIGFAVLVQKVAAVITRNSAIIDLITGVIFIGLGLFMLAEGILGISGA</sequence>
<keyword evidence="5 6" id="KW-0472">Membrane</keyword>
<evidence type="ECO:0000313" key="8">
    <source>
        <dbReference type="Proteomes" id="UP000068067"/>
    </source>
</evidence>
<feature type="transmembrane region" description="Helical" evidence="6">
    <location>
        <begin position="198"/>
        <end position="221"/>
    </location>
</feature>
<protein>
    <submittedName>
        <fullName evidence="7">Threonine efflux protein</fullName>
    </submittedName>
</protein>
<dbReference type="OrthoDB" id="9784202at2"/>
<proteinExistence type="predicted"/>
<evidence type="ECO:0000256" key="3">
    <source>
        <dbReference type="ARBA" id="ARBA00022692"/>
    </source>
</evidence>
<evidence type="ECO:0000256" key="1">
    <source>
        <dbReference type="ARBA" id="ARBA00004651"/>
    </source>
</evidence>
<organism evidence="7 8">
    <name type="scientific">Corynebacterium deserti GIMN1.010</name>
    <dbReference type="NCBI Taxonomy" id="931089"/>
    <lineage>
        <taxon>Bacteria</taxon>
        <taxon>Bacillati</taxon>
        <taxon>Actinomycetota</taxon>
        <taxon>Actinomycetes</taxon>
        <taxon>Mycobacteriales</taxon>
        <taxon>Corynebacteriaceae</taxon>
        <taxon>Corynebacterium</taxon>
    </lineage>
</organism>
<evidence type="ECO:0000256" key="6">
    <source>
        <dbReference type="SAM" id="Phobius"/>
    </source>
</evidence>
<feature type="transmembrane region" description="Helical" evidence="6">
    <location>
        <begin position="40"/>
        <end position="64"/>
    </location>
</feature>
<feature type="transmembrane region" description="Helical" evidence="6">
    <location>
        <begin position="165"/>
        <end position="186"/>
    </location>
</feature>
<dbReference type="GO" id="GO:0005886">
    <property type="term" value="C:plasma membrane"/>
    <property type="evidence" value="ECO:0007669"/>
    <property type="project" value="UniProtKB-SubCell"/>
</dbReference>
<evidence type="ECO:0000256" key="4">
    <source>
        <dbReference type="ARBA" id="ARBA00022989"/>
    </source>
</evidence>
<dbReference type="RefSeq" id="WP_053543851.1">
    <property type="nucleotide sequence ID" value="NZ_CP009220.1"/>
</dbReference>
<dbReference type="Pfam" id="PF01810">
    <property type="entry name" value="LysE"/>
    <property type="match status" value="1"/>
</dbReference>
<gene>
    <name evidence="7" type="ORF">CDES_00900</name>
</gene>